<dbReference type="EMBL" id="BAEE01000035">
    <property type="protein sequence ID" value="GAB09260.1"/>
    <property type="molecule type" value="Genomic_DNA"/>
</dbReference>
<gene>
    <name evidence="1" type="ORF">GOARA_035_00160</name>
</gene>
<dbReference type="STRING" id="1073574.GOARA_035_00160"/>
<name>G7H085_9ACTN</name>
<organism evidence="1 2">
    <name type="scientific">Gordonia araii NBRC 100433</name>
    <dbReference type="NCBI Taxonomy" id="1073574"/>
    <lineage>
        <taxon>Bacteria</taxon>
        <taxon>Bacillati</taxon>
        <taxon>Actinomycetota</taxon>
        <taxon>Actinomycetes</taxon>
        <taxon>Mycobacteriales</taxon>
        <taxon>Gordoniaceae</taxon>
        <taxon>Gordonia</taxon>
    </lineage>
</organism>
<comment type="caution">
    <text evidence="1">The sequence shown here is derived from an EMBL/GenBank/DDBJ whole genome shotgun (WGS) entry which is preliminary data.</text>
</comment>
<dbReference type="AlphaFoldDB" id="G7H085"/>
<dbReference type="Proteomes" id="UP000035088">
    <property type="component" value="Unassembled WGS sequence"/>
</dbReference>
<evidence type="ECO:0000313" key="2">
    <source>
        <dbReference type="Proteomes" id="UP000035088"/>
    </source>
</evidence>
<protein>
    <recommendedName>
        <fullName evidence="3">DUF2867 domain-containing protein</fullName>
    </recommendedName>
</protein>
<proteinExistence type="predicted"/>
<reference evidence="1 2" key="1">
    <citation type="submission" date="2011-11" db="EMBL/GenBank/DDBJ databases">
        <title>Whole genome shotgun sequence of Gordonia araii NBRC 100433.</title>
        <authorList>
            <person name="Yoshida Y."/>
            <person name="Hosoyama A."/>
            <person name="Tsuchikane K."/>
            <person name="Katsumata H."/>
            <person name="Yamazaki S."/>
            <person name="Fujita N."/>
        </authorList>
    </citation>
    <scope>NUCLEOTIDE SEQUENCE [LARGE SCALE GENOMIC DNA]</scope>
    <source>
        <strain evidence="1 2">NBRC 100433</strain>
    </source>
</reference>
<evidence type="ECO:0000313" key="1">
    <source>
        <dbReference type="EMBL" id="GAB09260.1"/>
    </source>
</evidence>
<sequence length="77" mass="8752">MLLEEVESLMTTQYVCQVAGDRVTLAFFIEYHRRAARFVWPPISLLHRRVAVVTMRRVVADVAARAHEPAERTDAAG</sequence>
<keyword evidence="2" id="KW-1185">Reference proteome</keyword>
<accession>G7H085</accession>
<evidence type="ECO:0008006" key="3">
    <source>
        <dbReference type="Google" id="ProtNLM"/>
    </source>
</evidence>